<proteinExistence type="predicted"/>
<comment type="caution">
    <text evidence="1">The sequence shown here is derived from an EMBL/GenBank/DDBJ whole genome shotgun (WGS) entry which is preliminary data.</text>
</comment>
<reference evidence="1 2" key="1">
    <citation type="submission" date="2019-11" db="EMBL/GenBank/DDBJ databases">
        <title>Acidiferrimicrobium australis gen. nov., sp. nov., an acidophilic and obligately heterotrophic, member of the Actinobacteria that catalyses dissimilatory oxido- reduction of iron isolated from metal-rich acidic water in Chile.</title>
        <authorList>
            <person name="Gonzalez D."/>
            <person name="Huber K."/>
            <person name="Hedrich S."/>
            <person name="Rojas-Villalobos C."/>
            <person name="Quatrini R."/>
            <person name="Dinamarca M.A."/>
            <person name="Schwarz A."/>
            <person name="Canales C."/>
            <person name="Nancucheo I."/>
        </authorList>
    </citation>
    <scope>NUCLEOTIDE SEQUENCE [LARGE SCALE GENOMIC DNA]</scope>
    <source>
        <strain evidence="1 2">USS-CCA1</strain>
    </source>
</reference>
<sequence>MSEWRFERRQDLEAVLRMELPADVADPWLARHPAATGLSCGYVLFAAGHR</sequence>
<gene>
    <name evidence="1" type="ORF">GHK86_00870</name>
</gene>
<accession>A0ABW9QPG4</accession>
<evidence type="ECO:0000313" key="1">
    <source>
        <dbReference type="EMBL" id="MST31284.1"/>
    </source>
</evidence>
<dbReference type="Proteomes" id="UP000437736">
    <property type="component" value="Unassembled WGS sequence"/>
</dbReference>
<keyword evidence="2" id="KW-1185">Reference proteome</keyword>
<evidence type="ECO:0000313" key="2">
    <source>
        <dbReference type="Proteomes" id="UP000437736"/>
    </source>
</evidence>
<organism evidence="1 2">
    <name type="scientific">Acidiferrimicrobium australe</name>
    <dbReference type="NCBI Taxonomy" id="2664430"/>
    <lineage>
        <taxon>Bacteria</taxon>
        <taxon>Bacillati</taxon>
        <taxon>Actinomycetota</taxon>
        <taxon>Acidimicrobiia</taxon>
        <taxon>Acidimicrobiales</taxon>
        <taxon>Acidimicrobiaceae</taxon>
        <taxon>Acidiferrimicrobium</taxon>
    </lineage>
</organism>
<dbReference type="EMBL" id="WJHE01000031">
    <property type="protein sequence ID" value="MST31284.1"/>
    <property type="molecule type" value="Genomic_DNA"/>
</dbReference>
<protein>
    <recommendedName>
        <fullName evidence="3">GNAT family N-acetyltransferase</fullName>
    </recommendedName>
</protein>
<name>A0ABW9QPG4_9ACTN</name>
<evidence type="ECO:0008006" key="3">
    <source>
        <dbReference type="Google" id="ProtNLM"/>
    </source>
</evidence>